<protein>
    <submittedName>
        <fullName evidence="1">Uncharacterized protein</fullName>
    </submittedName>
</protein>
<name>A0A3B0UXM0_9ZZZZ</name>
<reference evidence="1" key="1">
    <citation type="submission" date="2018-06" db="EMBL/GenBank/DDBJ databases">
        <authorList>
            <person name="Zhirakovskaya E."/>
        </authorList>
    </citation>
    <scope>NUCLEOTIDE SEQUENCE</scope>
</reference>
<dbReference type="InterPro" id="IPR044934">
    <property type="entry name" value="Streptopain_sf"/>
</dbReference>
<gene>
    <name evidence="1" type="ORF">MNBD_BACTEROID01-2177</name>
</gene>
<sequence>MLDGYTKTVYETYSAYTYYHVNWGWDNGSYNGYYTLTDLTPGEENYNYLQEAIVDIKHPNATYSTPPQPSTITAECSGSFCMGETYEFSVSPIDLIPKMMAGTQVLLQTTRLMITFPFRRNLIF</sequence>
<evidence type="ECO:0000313" key="1">
    <source>
        <dbReference type="EMBL" id="VAW24506.1"/>
    </source>
</evidence>
<accession>A0A3B0UXM0</accession>
<proteinExistence type="predicted"/>
<dbReference type="InterPro" id="IPR038765">
    <property type="entry name" value="Papain-like_cys_pep_sf"/>
</dbReference>
<dbReference type="SUPFAM" id="SSF54001">
    <property type="entry name" value="Cysteine proteinases"/>
    <property type="match status" value="1"/>
</dbReference>
<dbReference type="Gene3D" id="3.90.70.50">
    <property type="entry name" value="Peptidase C10, streptopain"/>
    <property type="match status" value="1"/>
</dbReference>
<organism evidence="1">
    <name type="scientific">hydrothermal vent metagenome</name>
    <dbReference type="NCBI Taxonomy" id="652676"/>
    <lineage>
        <taxon>unclassified sequences</taxon>
        <taxon>metagenomes</taxon>
        <taxon>ecological metagenomes</taxon>
    </lineage>
</organism>
<dbReference type="AlphaFoldDB" id="A0A3B0UXM0"/>
<dbReference type="EMBL" id="UOEP01000217">
    <property type="protein sequence ID" value="VAW24506.1"/>
    <property type="molecule type" value="Genomic_DNA"/>
</dbReference>